<dbReference type="Pfam" id="PF19053">
    <property type="entry name" value="EccD"/>
    <property type="match status" value="1"/>
</dbReference>
<evidence type="ECO:0000256" key="3">
    <source>
        <dbReference type="ARBA" id="ARBA00022475"/>
    </source>
</evidence>
<evidence type="ECO:0000259" key="8">
    <source>
        <dbReference type="Pfam" id="PF19053"/>
    </source>
</evidence>
<feature type="transmembrane region" description="Helical" evidence="7">
    <location>
        <begin position="304"/>
        <end position="321"/>
    </location>
</feature>
<evidence type="ECO:0000256" key="2">
    <source>
        <dbReference type="ARBA" id="ARBA00006162"/>
    </source>
</evidence>
<dbReference type="Proteomes" id="UP000093925">
    <property type="component" value="Unassembled WGS sequence"/>
</dbReference>
<keyword evidence="3" id="KW-1003">Cell membrane</keyword>
<organism evidence="9 10">
    <name type="scientific">Mycobacterium asiaticum</name>
    <dbReference type="NCBI Taxonomy" id="1790"/>
    <lineage>
        <taxon>Bacteria</taxon>
        <taxon>Bacillati</taxon>
        <taxon>Actinomycetota</taxon>
        <taxon>Actinomycetes</taxon>
        <taxon>Mycobacteriales</taxon>
        <taxon>Mycobacteriaceae</taxon>
        <taxon>Mycobacterium</taxon>
    </lineage>
</organism>
<evidence type="ECO:0000313" key="9">
    <source>
        <dbReference type="EMBL" id="OBJ82758.1"/>
    </source>
</evidence>
<feature type="transmembrane region" description="Helical" evidence="7">
    <location>
        <begin position="203"/>
        <end position="221"/>
    </location>
</feature>
<evidence type="ECO:0000256" key="6">
    <source>
        <dbReference type="ARBA" id="ARBA00023136"/>
    </source>
</evidence>
<comment type="caution">
    <text evidence="9">The sequence shown here is derived from an EMBL/GenBank/DDBJ whole genome shotgun (WGS) entry which is preliminary data.</text>
</comment>
<dbReference type="InterPro" id="IPR044049">
    <property type="entry name" value="EccD_transm"/>
</dbReference>
<evidence type="ECO:0000256" key="1">
    <source>
        <dbReference type="ARBA" id="ARBA00004651"/>
    </source>
</evidence>
<protein>
    <submittedName>
        <fullName evidence="9">Type VII secretion integral membrane protein EccD</fullName>
    </submittedName>
</protein>
<feature type="transmembrane region" description="Helical" evidence="7">
    <location>
        <begin position="116"/>
        <end position="134"/>
    </location>
</feature>
<accession>A0A1A3KEE0</accession>
<dbReference type="InterPro" id="IPR006707">
    <property type="entry name" value="T7SS_EccD"/>
</dbReference>
<keyword evidence="5 7" id="KW-1133">Transmembrane helix</keyword>
<dbReference type="Pfam" id="PF08817">
    <property type="entry name" value="YukD"/>
    <property type="match status" value="1"/>
</dbReference>
<dbReference type="GO" id="GO:0005886">
    <property type="term" value="C:plasma membrane"/>
    <property type="evidence" value="ECO:0007669"/>
    <property type="project" value="UniProtKB-SubCell"/>
</dbReference>
<comment type="subcellular location">
    <subcellularLocation>
        <location evidence="1">Cell membrane</location>
        <topology evidence="1">Multi-pass membrane protein</topology>
    </subcellularLocation>
</comment>
<feature type="transmembrane region" description="Helical" evidence="7">
    <location>
        <begin position="177"/>
        <end position="197"/>
    </location>
</feature>
<feature type="domain" description="EccD-like transmembrane" evidence="8">
    <location>
        <begin position="117"/>
        <end position="436"/>
    </location>
</feature>
<evidence type="ECO:0000256" key="7">
    <source>
        <dbReference type="SAM" id="Phobius"/>
    </source>
</evidence>
<sequence length="441" mass="43916">MDPISTTNMRRVAVHTGSGDVDLALPADLPLAALIPAIVDLLGGPDPVPDRHLLCTLGGPPLLGATTLAQNGIEDGATLVLHREAPRPPSRPRTDEAETALAGLGDPAQPRDTSHVTAALGAVTVTAAGVLALIRNTFSTSQSDLNGALTTGSAAVAALFLAAAVQRIYHQSTAALTLSLVAAMFAAVTGLVAVPGAPGGPHVLLAAMAVAASAVVAMRLISCGVTVLTALACCALIGAAAATAAVLTAAPPHVVGAVTALSCLGLIEVAPRLSMRLAGLSPGLPDDRTVADNTAHADRWLTSLRAAFAVGAGTGAVVAALTSRRAILLAALTAGLLLLHARLDRRRKLVFAYTGIVTTAVVLAIAAGHLPPRGPWIGAVTTASAAAAMYLGFVAPSISLSPVARRGVDALGCVTLAAAAPLTCWTCGAFGAVRGLDLLSA</sequence>
<dbReference type="RefSeq" id="WP_065141242.1">
    <property type="nucleotide sequence ID" value="NZ_LZLM01000104.1"/>
</dbReference>
<name>A0A1A3KEE0_MYCAS</name>
<comment type="similarity">
    <text evidence="2">Belongs to the EccD/Snm4 family.</text>
</comment>
<feature type="transmembrane region" description="Helical" evidence="7">
    <location>
        <begin position="350"/>
        <end position="370"/>
    </location>
</feature>
<evidence type="ECO:0000256" key="5">
    <source>
        <dbReference type="ARBA" id="ARBA00022989"/>
    </source>
</evidence>
<gene>
    <name evidence="9" type="ORF">A5640_20615</name>
</gene>
<feature type="transmembrane region" description="Helical" evidence="7">
    <location>
        <begin position="410"/>
        <end position="433"/>
    </location>
</feature>
<dbReference type="EMBL" id="LZLM01000104">
    <property type="protein sequence ID" value="OBJ82758.1"/>
    <property type="molecule type" value="Genomic_DNA"/>
</dbReference>
<proteinExistence type="inferred from homology"/>
<reference evidence="9 10" key="1">
    <citation type="submission" date="2016-06" db="EMBL/GenBank/DDBJ databases">
        <authorList>
            <person name="Kjaerup R.B."/>
            <person name="Dalgaard T.S."/>
            <person name="Juul-Madsen H.R."/>
        </authorList>
    </citation>
    <scope>NUCLEOTIDE SEQUENCE [LARGE SCALE GENOMIC DNA]</scope>
    <source>
        <strain evidence="9 10">1276495.2</strain>
    </source>
</reference>
<feature type="transmembrane region" description="Helical" evidence="7">
    <location>
        <begin position="146"/>
        <end position="165"/>
    </location>
</feature>
<dbReference type="Gene3D" id="3.10.20.90">
    <property type="entry name" value="Phosphatidylinositol 3-kinase Catalytic Subunit, Chain A, domain 1"/>
    <property type="match status" value="1"/>
</dbReference>
<feature type="transmembrane region" description="Helical" evidence="7">
    <location>
        <begin position="228"/>
        <end position="247"/>
    </location>
</feature>
<evidence type="ECO:0000256" key="4">
    <source>
        <dbReference type="ARBA" id="ARBA00022692"/>
    </source>
</evidence>
<dbReference type="NCBIfam" id="TIGR03920">
    <property type="entry name" value="T7SS_EccD"/>
    <property type="match status" value="1"/>
</dbReference>
<keyword evidence="6 7" id="KW-0472">Membrane</keyword>
<dbReference type="InterPro" id="IPR024962">
    <property type="entry name" value="YukD-like"/>
</dbReference>
<dbReference type="AlphaFoldDB" id="A0A1A3KEE0"/>
<evidence type="ECO:0000313" key="10">
    <source>
        <dbReference type="Proteomes" id="UP000093925"/>
    </source>
</evidence>
<keyword evidence="4 7" id="KW-0812">Transmembrane</keyword>
<feature type="transmembrane region" description="Helical" evidence="7">
    <location>
        <begin position="376"/>
        <end position="398"/>
    </location>
</feature>